<organism evidence="1 2">
    <name type="scientific">Pleurodeles waltl</name>
    <name type="common">Iberian ribbed newt</name>
    <dbReference type="NCBI Taxonomy" id="8319"/>
    <lineage>
        <taxon>Eukaryota</taxon>
        <taxon>Metazoa</taxon>
        <taxon>Chordata</taxon>
        <taxon>Craniata</taxon>
        <taxon>Vertebrata</taxon>
        <taxon>Euteleostomi</taxon>
        <taxon>Amphibia</taxon>
        <taxon>Batrachia</taxon>
        <taxon>Caudata</taxon>
        <taxon>Salamandroidea</taxon>
        <taxon>Salamandridae</taxon>
        <taxon>Pleurodelinae</taxon>
        <taxon>Pleurodeles</taxon>
    </lineage>
</organism>
<name>A0AAV7U4X0_PLEWA</name>
<evidence type="ECO:0000313" key="2">
    <source>
        <dbReference type="Proteomes" id="UP001066276"/>
    </source>
</evidence>
<comment type="caution">
    <text evidence="1">The sequence shown here is derived from an EMBL/GenBank/DDBJ whole genome shotgun (WGS) entry which is preliminary data.</text>
</comment>
<dbReference type="AlphaFoldDB" id="A0AAV7U4X0"/>
<sequence>MKVLNRKGFLMTGDDIPRRCLQGDRENKRNGNIGFSARTCFFIPGGSSGGALTCRQRSCQVHCSLIELLLSSALMKFAYTLGDFCEEFLWFPRIIGCQP</sequence>
<reference evidence="1" key="1">
    <citation type="journal article" date="2022" name="bioRxiv">
        <title>Sequencing and chromosome-scale assembly of the giantPleurodeles waltlgenome.</title>
        <authorList>
            <person name="Brown T."/>
            <person name="Elewa A."/>
            <person name="Iarovenko S."/>
            <person name="Subramanian E."/>
            <person name="Araus A.J."/>
            <person name="Petzold A."/>
            <person name="Susuki M."/>
            <person name="Suzuki K.-i.T."/>
            <person name="Hayashi T."/>
            <person name="Toyoda A."/>
            <person name="Oliveira C."/>
            <person name="Osipova E."/>
            <person name="Leigh N.D."/>
            <person name="Simon A."/>
            <person name="Yun M.H."/>
        </authorList>
    </citation>
    <scope>NUCLEOTIDE SEQUENCE</scope>
    <source>
        <strain evidence="1">20211129_DDA</strain>
        <tissue evidence="1">Liver</tissue>
    </source>
</reference>
<proteinExistence type="predicted"/>
<gene>
    <name evidence="1" type="ORF">NDU88_000930</name>
</gene>
<keyword evidence="2" id="KW-1185">Reference proteome</keyword>
<dbReference type="Proteomes" id="UP001066276">
    <property type="component" value="Chromosome 3_1"/>
</dbReference>
<protein>
    <submittedName>
        <fullName evidence="1">Uncharacterized protein</fullName>
    </submittedName>
</protein>
<dbReference type="EMBL" id="JANPWB010000005">
    <property type="protein sequence ID" value="KAJ1184120.1"/>
    <property type="molecule type" value="Genomic_DNA"/>
</dbReference>
<accession>A0AAV7U4X0</accession>
<evidence type="ECO:0000313" key="1">
    <source>
        <dbReference type="EMBL" id="KAJ1184120.1"/>
    </source>
</evidence>